<dbReference type="PANTHER" id="PTHR11895">
    <property type="entry name" value="TRANSAMIDASE"/>
    <property type="match status" value="1"/>
</dbReference>
<dbReference type="GO" id="GO:0003824">
    <property type="term" value="F:catalytic activity"/>
    <property type="evidence" value="ECO:0007669"/>
    <property type="project" value="InterPro"/>
</dbReference>
<keyword evidence="3" id="KW-1185">Reference proteome</keyword>
<evidence type="ECO:0000313" key="2">
    <source>
        <dbReference type="EMBL" id="SDW30061.1"/>
    </source>
</evidence>
<proteinExistence type="predicted"/>
<dbReference type="OrthoDB" id="9777859at2"/>
<sequence>MDLTRASAKDTLDGLSNRQLSAADLMRATLDRISEVNAQVNAIVALRNEEDLMAEAQKADAAPARGPLHGLPIAVKDLVNVAGIASTQGSLIFKDYIPQADDLLAARLRAAGAILIGKTNTPEFGLGSHTFNPVYGATCNPYDSARSCGGSSGGAAVALATGMLALADGSDMMGSLRNPAAWNNVYGFRPSWGRVPSEPAGDSYLHQLSTLGPMARSPEDIGILLDVLSGPDPRVPLSVDHPKVSPVHAADLTDMRIGWLGDWGGAFPCEAGILKLCRDALDAFEGCGARVDTLAPPFDAELIWESWITLRSWSVATGLEPLAEHEGVFKDTARWELERGLAFSAMDVHRASVIRSDWYRRAAELFVDYDALVLPAAQVWPFEIEKPYPTEIEGQGMDTYHRWMQVVTPVSLLGLPCLGAPAGFGAAGLPMGLQIFGPRGSDARMLSMGAAYHAETQWPQKRPAL</sequence>
<dbReference type="InterPro" id="IPR023631">
    <property type="entry name" value="Amidase_dom"/>
</dbReference>
<evidence type="ECO:0000259" key="1">
    <source>
        <dbReference type="Pfam" id="PF01425"/>
    </source>
</evidence>
<dbReference type="InterPro" id="IPR036928">
    <property type="entry name" value="AS_sf"/>
</dbReference>
<dbReference type="NCBIfam" id="NF005686">
    <property type="entry name" value="PRK07486.1"/>
    <property type="match status" value="1"/>
</dbReference>
<dbReference type="Gene3D" id="3.90.1300.10">
    <property type="entry name" value="Amidase signature (AS) domain"/>
    <property type="match status" value="1"/>
</dbReference>
<dbReference type="Pfam" id="PF01425">
    <property type="entry name" value="Amidase"/>
    <property type="match status" value="1"/>
</dbReference>
<gene>
    <name evidence="2" type="ORF">SAMN05444358_101448</name>
</gene>
<dbReference type="PANTHER" id="PTHR11895:SF76">
    <property type="entry name" value="INDOLEACETAMIDE HYDROLASE"/>
    <property type="match status" value="1"/>
</dbReference>
<dbReference type="InterPro" id="IPR000120">
    <property type="entry name" value="Amidase"/>
</dbReference>
<reference evidence="3" key="1">
    <citation type="submission" date="2016-10" db="EMBL/GenBank/DDBJ databases">
        <authorList>
            <person name="Varghese N."/>
            <person name="Submissions S."/>
        </authorList>
    </citation>
    <scope>NUCLEOTIDE SEQUENCE [LARGE SCALE GENOMIC DNA]</scope>
    <source>
        <strain evidence="3">DSM 27839</strain>
    </source>
</reference>
<organism evidence="2 3">
    <name type="scientific">Ruegeria halocynthiae</name>
    <dbReference type="NCBI Taxonomy" id="985054"/>
    <lineage>
        <taxon>Bacteria</taxon>
        <taxon>Pseudomonadati</taxon>
        <taxon>Pseudomonadota</taxon>
        <taxon>Alphaproteobacteria</taxon>
        <taxon>Rhodobacterales</taxon>
        <taxon>Roseobacteraceae</taxon>
        <taxon>Ruegeria</taxon>
    </lineage>
</organism>
<feature type="domain" description="Amidase" evidence="1">
    <location>
        <begin position="24"/>
        <end position="446"/>
    </location>
</feature>
<dbReference type="SUPFAM" id="SSF75304">
    <property type="entry name" value="Amidase signature (AS) enzymes"/>
    <property type="match status" value="1"/>
</dbReference>
<dbReference type="EMBL" id="FNNP01000001">
    <property type="protein sequence ID" value="SDW30061.1"/>
    <property type="molecule type" value="Genomic_DNA"/>
</dbReference>
<evidence type="ECO:0000313" key="3">
    <source>
        <dbReference type="Proteomes" id="UP000183400"/>
    </source>
</evidence>
<dbReference type="STRING" id="985054.SAMN05444358_101448"/>
<dbReference type="AlphaFoldDB" id="A0A1H2SEL1"/>
<accession>A0A1H2SEL1</accession>
<dbReference type="Proteomes" id="UP000183400">
    <property type="component" value="Unassembled WGS sequence"/>
</dbReference>
<dbReference type="RefSeq" id="WP_074734117.1">
    <property type="nucleotide sequence ID" value="NZ_FNNP01000001.1"/>
</dbReference>
<protein>
    <submittedName>
        <fullName evidence="2">Amidase</fullName>
    </submittedName>
</protein>
<name>A0A1H2SEL1_9RHOB</name>